<organism evidence="1 2">
    <name type="scientific">Sus scrofa</name>
    <name type="common">Pig</name>
    <dbReference type="NCBI Taxonomy" id="9823"/>
    <lineage>
        <taxon>Eukaryota</taxon>
        <taxon>Metazoa</taxon>
        <taxon>Chordata</taxon>
        <taxon>Craniata</taxon>
        <taxon>Vertebrata</taxon>
        <taxon>Euteleostomi</taxon>
        <taxon>Mammalia</taxon>
        <taxon>Eutheria</taxon>
        <taxon>Laurasiatheria</taxon>
        <taxon>Artiodactyla</taxon>
        <taxon>Suina</taxon>
        <taxon>Suidae</taxon>
        <taxon>Sus</taxon>
    </lineage>
</organism>
<evidence type="ECO:0000313" key="2">
    <source>
        <dbReference type="Proteomes" id="UP000694723"/>
    </source>
</evidence>
<dbReference type="PANTHER" id="PTHR19446">
    <property type="entry name" value="REVERSE TRANSCRIPTASES"/>
    <property type="match status" value="1"/>
</dbReference>
<dbReference type="AlphaFoldDB" id="A0A8D1VK01"/>
<reference evidence="1" key="1">
    <citation type="submission" date="2025-08" db="UniProtKB">
        <authorList>
            <consortium name="Ensembl"/>
        </authorList>
    </citation>
    <scope>IDENTIFICATION</scope>
</reference>
<sequence>MGKESLFSKCCWETWTAACKSMKLEHTLTPCTKINSKWLKDLNIRQNTIKILEENRGKTFSDINLMNTFSGQSPKATEIKAKINQWDLSKRTSFCTAKETNNKTQRQLTEWENIHSNDAMDKGLILGDRSNLYNSTAKEPTTQVKNGQKT</sequence>
<dbReference type="Proteomes" id="UP000694723">
    <property type="component" value="Unplaced"/>
</dbReference>
<evidence type="ECO:0000313" key="1">
    <source>
        <dbReference type="Ensembl" id="ENSSSCP00060026279.1"/>
    </source>
</evidence>
<dbReference type="Ensembl" id="ENSSSCT00060061376.1">
    <property type="protein sequence ID" value="ENSSSCP00060026279.1"/>
    <property type="gene ID" value="ENSSSCG00060045256.1"/>
</dbReference>
<accession>A0A8D1VK01</accession>
<name>A0A8D1VK01_PIG</name>
<proteinExistence type="predicted"/>
<protein>
    <submittedName>
        <fullName evidence="1">Uncharacterized protein</fullName>
    </submittedName>
</protein>